<keyword evidence="3" id="KW-1185">Reference proteome</keyword>
<gene>
    <name evidence="2" type="ORF">FGF80_18510</name>
</gene>
<dbReference type="EMBL" id="CP040639">
    <property type="protein sequence ID" value="QCW05242.1"/>
    <property type="molecule type" value="Genomic_DNA"/>
</dbReference>
<keyword evidence="1" id="KW-0812">Transmembrane</keyword>
<keyword evidence="2" id="KW-0614">Plasmid</keyword>
<feature type="transmembrane region" description="Helical" evidence="1">
    <location>
        <begin position="226"/>
        <end position="254"/>
    </location>
</feature>
<sequence length="526" mass="58281">MTTNRLRTTLAALLLVASLLVGGVATATAQQNTTADTTTADLAVGQPHYIGDDVRERTENGSKVYIAKGERLTLTPENFETDNVTDYQVATDGGQLTYDSTLETYVFEPGGGEGTYDLEWTVREYESVTVTEGNNTTTERQRADRTYTAKLRVDGGLNMTHLSAADNERRQHHLELGREVNATTDELRDRSLPMANNDGSDYEIFQSMTNRYIDTGHPFNLLTGNIGMIVTTIVVTMGGWLLIVLTFGSFGAAIRALKKKLHIHESIEHEEGEIADRHAELEIEERNRKLQNVDHNDVYADDAIAGWMREAGENVHDALHTLTSGELQPKHWMADRLAVMGAAGYQADVTRTASDGDGDGEATITDATLATPDADSDTLEPIAELDLEKLVEAIDWDDSVLWNDFRLPDADVDFSELDREPLTMNLDATMHEANLQVERFPNKRVAGQCVLELIESVEAHEYTDADGKPQLVRELLNNWLKTLQHATDRHRMPVQAISEALEQALENHDPNAEARQAAQEVRAGAD</sequence>
<dbReference type="Proteomes" id="UP000307562">
    <property type="component" value="Plasmid pNPA70"/>
</dbReference>
<dbReference type="AlphaFoldDB" id="A0A4P9TM10"/>
<organism evidence="2 3">
    <name type="scientific">Natrinema pallidum</name>
    <dbReference type="NCBI Taxonomy" id="69527"/>
    <lineage>
        <taxon>Archaea</taxon>
        <taxon>Methanobacteriati</taxon>
        <taxon>Methanobacteriota</taxon>
        <taxon>Stenosarchaea group</taxon>
        <taxon>Halobacteria</taxon>
        <taxon>Halobacteriales</taxon>
        <taxon>Natrialbaceae</taxon>
        <taxon>Natrinema</taxon>
    </lineage>
</organism>
<evidence type="ECO:0000256" key="1">
    <source>
        <dbReference type="SAM" id="Phobius"/>
    </source>
</evidence>
<proteinExistence type="predicted"/>
<protein>
    <submittedName>
        <fullName evidence="2">Uncharacterized protein</fullName>
    </submittedName>
</protein>
<reference evidence="3" key="1">
    <citation type="submission" date="2019-05" db="EMBL/GenBank/DDBJ databases">
        <title>Complete Genome Sequence and Methylation Pattern of the Halophilic Archaeon Natrinema pallidum BOL6-1.</title>
        <authorList>
            <person name="DasSarma P."/>
            <person name="DasSarma B.P."/>
            <person name="DasSarma S.L."/>
            <person name="Martinez F.L."/>
            <person name="Guzman D."/>
            <person name="Roberts R.J."/>
            <person name="DasSarma S."/>
        </authorList>
    </citation>
    <scope>NUCLEOTIDE SEQUENCE [LARGE SCALE GENOMIC DNA]</scope>
    <source>
        <strain evidence="3">BOL6-1</strain>
        <plasmid evidence="3">pnpa70</plasmid>
    </source>
</reference>
<geneLocation type="plasmid" evidence="3">
    <name>pnpa70</name>
</geneLocation>
<evidence type="ECO:0000313" key="3">
    <source>
        <dbReference type="Proteomes" id="UP000307562"/>
    </source>
</evidence>
<accession>A0A4P9TM10</accession>
<keyword evidence="1" id="KW-1133">Transmembrane helix</keyword>
<evidence type="ECO:0000313" key="2">
    <source>
        <dbReference type="EMBL" id="QCW05242.1"/>
    </source>
</evidence>
<dbReference type="KEGG" id="npl:FGF80_18510"/>
<dbReference type="GeneID" id="96158131"/>
<dbReference type="RefSeq" id="WP_138655699.1">
    <property type="nucleotide sequence ID" value="NZ_CP040639.1"/>
</dbReference>
<keyword evidence="1" id="KW-0472">Membrane</keyword>
<name>A0A4P9TM10_9EURY</name>